<dbReference type="PANTHER" id="PTHR24291">
    <property type="entry name" value="CYTOCHROME P450 FAMILY 4"/>
    <property type="match status" value="1"/>
</dbReference>
<keyword evidence="8 11" id="KW-0560">Oxidoreductase</keyword>
<dbReference type="SUPFAM" id="SSF48264">
    <property type="entry name" value="Cytochrome P450"/>
    <property type="match status" value="2"/>
</dbReference>
<proteinExistence type="inferred from homology"/>
<dbReference type="PANTHER" id="PTHR24291:SF203">
    <property type="entry name" value="CYTOCHROME P450 4D1-RELATED"/>
    <property type="match status" value="1"/>
</dbReference>
<dbReference type="Gene3D" id="1.10.630.10">
    <property type="entry name" value="Cytochrome P450"/>
    <property type="match status" value="3"/>
</dbReference>
<organism evidence="13 14">
    <name type="scientific">Drosophila arizonae</name>
    <name type="common">Fruit fly</name>
    <dbReference type="NCBI Taxonomy" id="7263"/>
    <lineage>
        <taxon>Eukaryota</taxon>
        <taxon>Metazoa</taxon>
        <taxon>Ecdysozoa</taxon>
        <taxon>Arthropoda</taxon>
        <taxon>Hexapoda</taxon>
        <taxon>Insecta</taxon>
        <taxon>Pterygota</taxon>
        <taxon>Neoptera</taxon>
        <taxon>Endopterygota</taxon>
        <taxon>Diptera</taxon>
        <taxon>Brachycera</taxon>
        <taxon>Muscomorpha</taxon>
        <taxon>Ephydroidea</taxon>
        <taxon>Drosophilidae</taxon>
        <taxon>Drosophila</taxon>
    </lineage>
</organism>
<evidence type="ECO:0000313" key="13">
    <source>
        <dbReference type="Proteomes" id="UP000694904"/>
    </source>
</evidence>
<sequence>MTLSLSLLISAVCIVVTLAGISWLPLLAWLRRRRRTYELAAQLPGPRDLPLLGHFHMFFGLEPWQVPQLIAQLAEQYDGTFKLKMGSNFSLMMFQPRDMEVVLGSSQLLDKAIEYSFLHGWLNDGLLLSSGQKWHRRRKIITPAFHFRILEPYVEIFDRQTRVLIRKWQQTLGHSFDLGHDVHLFTLDVICETAMGVSTNAQTNADSDYVRAVKTISMVLHKRMFNIFYRFDLTYMLTPLARAERRALKVLHSFTAIEMFLVLGLILASALFVGLLIYQLKFKHLIEVTRDLGSAPTLPVVGHGYHFVGMEPHELIIKVRGFMETYGKDYTLKVWLGPELNLLMGNLKDVEVVLGTLRFNDKAGEYNALEPWLKEGLLISRGRKWHKRRKIITPAFHFKILYQFVDIFERESRVLLKNLERERQQQGQGGFNLYDWINLCTMDTICETAMGVSINAQTNDDSDYIRAVKTISMVLHKRMFNIFYRFDLTYMLTPLARAERRALKVLHSFTEKIIVQRRHELLRANSSTQSSDDTDVGAKRKMAFLDILLQSKIDDKPLTNECEINGKIIPAGTNIGISPLLLGRREDLFSEPNTFKPERFDVVTSAEKLNPYAYIPFSAGPRNCIGQKFAVLEIKAIAANVLRHYEVEFVGNAEEPPVLIAELILRTKDPLMFKLKQRIL</sequence>
<comment type="cofactor">
    <cofactor evidence="1">
        <name>heme</name>
        <dbReference type="ChEBI" id="CHEBI:30413"/>
    </cofactor>
</comment>
<name>A0ABM1PQD1_DROAR</name>
<evidence type="ECO:0000256" key="3">
    <source>
        <dbReference type="ARBA" id="ARBA00004174"/>
    </source>
</evidence>
<protein>
    <submittedName>
        <fullName evidence="14">Cytochrome P450 4d1-like</fullName>
    </submittedName>
</protein>
<comment type="subcellular location">
    <subcellularLocation>
        <location evidence="4">Endoplasmic reticulum membrane</location>
        <topology evidence="4">Peripheral membrane protein</topology>
    </subcellularLocation>
    <subcellularLocation>
        <location evidence="3">Microsome membrane</location>
        <topology evidence="3">Peripheral membrane protein</topology>
    </subcellularLocation>
</comment>
<evidence type="ECO:0000256" key="11">
    <source>
        <dbReference type="RuleBase" id="RU000461"/>
    </source>
</evidence>
<evidence type="ECO:0000256" key="6">
    <source>
        <dbReference type="ARBA" id="ARBA00022617"/>
    </source>
</evidence>
<keyword evidence="7 11" id="KW-0479">Metal-binding</keyword>
<reference evidence="13" key="1">
    <citation type="journal article" date="1997" name="Nucleic Acids Res.">
        <title>tRNAscan-SE: a program for improved detection of transfer RNA genes in genomic sequence.</title>
        <authorList>
            <person name="Lowe T.M."/>
            <person name="Eddy S.R."/>
        </authorList>
    </citation>
    <scope>NUCLEOTIDE SEQUENCE [LARGE SCALE GENOMIC DNA]</scope>
</reference>
<gene>
    <name evidence="14" type="primary">LOC108618024</name>
</gene>
<dbReference type="InterPro" id="IPR002403">
    <property type="entry name" value="Cyt_P450_E_grp-IV"/>
</dbReference>
<accession>A0ABM1PQD1</accession>
<evidence type="ECO:0000256" key="5">
    <source>
        <dbReference type="ARBA" id="ARBA00010617"/>
    </source>
</evidence>
<keyword evidence="13" id="KW-1185">Reference proteome</keyword>
<keyword evidence="10 11" id="KW-0503">Monooxygenase</keyword>
<reference evidence="13" key="2">
    <citation type="journal article" date="2016" name="G3 (Bethesda)">
        <title>Genome Evolution in Three Species of Cactophilic Drosophila.</title>
        <authorList>
            <person name="Sanchez-Flores A."/>
            <person name="Penazola F."/>
            <person name="Carpinteyro-Ponce J."/>
            <person name="Nazario-Yepiz N."/>
            <person name="Abreu-Goodger C."/>
            <person name="Machado C.A."/>
            <person name="Markow T.A."/>
        </authorList>
    </citation>
    <scope>NUCLEOTIDE SEQUENCE [LARGE SCALE GENOMIC DNA]</scope>
</reference>
<evidence type="ECO:0000256" key="7">
    <source>
        <dbReference type="ARBA" id="ARBA00022723"/>
    </source>
</evidence>
<dbReference type="PROSITE" id="PS00086">
    <property type="entry name" value="CYTOCHROME_P450"/>
    <property type="match status" value="1"/>
</dbReference>
<keyword evidence="9 11" id="KW-0408">Iron</keyword>
<keyword evidence="12" id="KW-1133">Transmembrane helix</keyword>
<comment type="similarity">
    <text evidence="5 11">Belongs to the cytochrome P450 family.</text>
</comment>
<dbReference type="Proteomes" id="UP000694904">
    <property type="component" value="Chromosome X"/>
</dbReference>
<evidence type="ECO:0000256" key="8">
    <source>
        <dbReference type="ARBA" id="ARBA00023002"/>
    </source>
</evidence>
<keyword evidence="6 11" id="KW-0349">Heme</keyword>
<evidence type="ECO:0000313" key="14">
    <source>
        <dbReference type="RefSeq" id="XP_017869417.1"/>
    </source>
</evidence>
<evidence type="ECO:0000256" key="1">
    <source>
        <dbReference type="ARBA" id="ARBA00001971"/>
    </source>
</evidence>
<dbReference type="InterPro" id="IPR017972">
    <property type="entry name" value="Cyt_P450_CS"/>
</dbReference>
<reference evidence="14" key="3">
    <citation type="submission" date="2025-08" db="UniProtKB">
        <authorList>
            <consortium name="RefSeq"/>
        </authorList>
    </citation>
    <scope>IDENTIFICATION</scope>
    <source>
        <tissue evidence="14">Whole organism</tissue>
    </source>
</reference>
<dbReference type="PRINTS" id="PR00465">
    <property type="entry name" value="EP450IV"/>
</dbReference>
<evidence type="ECO:0000256" key="9">
    <source>
        <dbReference type="ARBA" id="ARBA00023004"/>
    </source>
</evidence>
<dbReference type="InterPro" id="IPR050196">
    <property type="entry name" value="Cytochrome_P450_Monoox"/>
</dbReference>
<comment type="function">
    <text evidence="2">May be involved in the metabolism of insect hormones and in the breakdown of synthetic insecticides.</text>
</comment>
<dbReference type="InterPro" id="IPR036396">
    <property type="entry name" value="Cyt_P450_sf"/>
</dbReference>
<evidence type="ECO:0000256" key="12">
    <source>
        <dbReference type="SAM" id="Phobius"/>
    </source>
</evidence>
<evidence type="ECO:0000256" key="2">
    <source>
        <dbReference type="ARBA" id="ARBA00003690"/>
    </source>
</evidence>
<feature type="transmembrane region" description="Helical" evidence="12">
    <location>
        <begin position="6"/>
        <end position="30"/>
    </location>
</feature>
<evidence type="ECO:0000256" key="10">
    <source>
        <dbReference type="ARBA" id="ARBA00023033"/>
    </source>
</evidence>
<keyword evidence="12" id="KW-0812">Transmembrane</keyword>
<dbReference type="InterPro" id="IPR001128">
    <property type="entry name" value="Cyt_P450"/>
</dbReference>
<feature type="transmembrane region" description="Helical" evidence="12">
    <location>
        <begin position="254"/>
        <end position="278"/>
    </location>
</feature>
<keyword evidence="12" id="KW-0472">Membrane</keyword>
<dbReference type="Pfam" id="PF00067">
    <property type="entry name" value="p450"/>
    <property type="match status" value="3"/>
</dbReference>
<evidence type="ECO:0000256" key="4">
    <source>
        <dbReference type="ARBA" id="ARBA00004406"/>
    </source>
</evidence>
<dbReference type="GeneID" id="108618024"/>
<dbReference type="RefSeq" id="XP_017869417.1">
    <property type="nucleotide sequence ID" value="XM_018013928.1"/>
</dbReference>